<feature type="transmembrane region" description="Helical" evidence="1">
    <location>
        <begin position="191"/>
        <end position="214"/>
    </location>
</feature>
<evidence type="ECO:0000256" key="2">
    <source>
        <dbReference type="SAM" id="SignalP"/>
    </source>
</evidence>
<keyword evidence="2" id="KW-0732">Signal</keyword>
<keyword evidence="1" id="KW-0472">Membrane</keyword>
<keyword evidence="1" id="KW-1133">Transmembrane helix</keyword>
<proteinExistence type="predicted"/>
<organism evidence="3 4">
    <name type="scientific">Cohnella candidum</name>
    <dbReference type="NCBI Taxonomy" id="2674991"/>
    <lineage>
        <taxon>Bacteria</taxon>
        <taxon>Bacillati</taxon>
        <taxon>Bacillota</taxon>
        <taxon>Bacilli</taxon>
        <taxon>Bacillales</taxon>
        <taxon>Paenibacillaceae</taxon>
        <taxon>Cohnella</taxon>
    </lineage>
</organism>
<reference evidence="3 4" key="1">
    <citation type="submission" date="2018-10" db="EMBL/GenBank/DDBJ databases">
        <title>Genome Sequence of Cohnella sp.</title>
        <authorList>
            <person name="Srinivasan S."/>
            <person name="Kim M.K."/>
        </authorList>
    </citation>
    <scope>NUCLEOTIDE SEQUENCE [LARGE SCALE GENOMIC DNA]</scope>
    <source>
        <strain evidence="3 4">18JY8-7</strain>
    </source>
</reference>
<dbReference type="EMBL" id="CP033433">
    <property type="protein sequence ID" value="AYQ72125.1"/>
    <property type="molecule type" value="Genomic_DNA"/>
</dbReference>
<feature type="chain" id="PRO_5039209222" description="Polymer-forming cytoskeletal protein" evidence="2">
    <location>
        <begin position="25"/>
        <end position="274"/>
    </location>
</feature>
<accession>A0A3G3JV67</accession>
<keyword evidence="1" id="KW-0812">Transmembrane</keyword>
<keyword evidence="4" id="KW-1185">Reference proteome</keyword>
<feature type="transmembrane region" description="Helical" evidence="1">
    <location>
        <begin position="163"/>
        <end position="185"/>
    </location>
</feature>
<dbReference type="KEGG" id="coh:EAV92_05790"/>
<dbReference type="Proteomes" id="UP000269097">
    <property type="component" value="Chromosome"/>
</dbReference>
<gene>
    <name evidence="3" type="ORF">EAV92_05790</name>
</gene>
<sequence>MRKLCAFALLCLVCFSFLPGGAAAKGIFEHQSTFVPENQTVNDVVVIGGDVAIAGAVDSSVIVMNGDLKLESTARVGGFVLVIGGRVEQDAGAQLSDDVINISFDRATVNSLVVGGGVVIGIAAVQLAGSLLMFLLPVLFVLFGKGKTDAFVNRFRHAPRGKLVTAGLFALLFMLAVSGILILTIVGIPFILIFAVLIAVTLAFGLTVLSRILGERFQIAPGSADWMKTAAGAFVLAASVNIPFVGFFLLLGMIAYSLGLSLFWVADKLKKGKV</sequence>
<protein>
    <recommendedName>
        <fullName evidence="5">Polymer-forming cytoskeletal protein</fullName>
    </recommendedName>
</protein>
<feature type="transmembrane region" description="Helical" evidence="1">
    <location>
        <begin position="118"/>
        <end position="143"/>
    </location>
</feature>
<dbReference type="AlphaFoldDB" id="A0A3G3JV67"/>
<name>A0A3G3JV67_9BACL</name>
<evidence type="ECO:0008006" key="5">
    <source>
        <dbReference type="Google" id="ProtNLM"/>
    </source>
</evidence>
<evidence type="ECO:0000313" key="4">
    <source>
        <dbReference type="Proteomes" id="UP000269097"/>
    </source>
</evidence>
<feature type="signal peptide" evidence="2">
    <location>
        <begin position="1"/>
        <end position="24"/>
    </location>
</feature>
<evidence type="ECO:0000256" key="1">
    <source>
        <dbReference type="SAM" id="Phobius"/>
    </source>
</evidence>
<dbReference type="RefSeq" id="WP_123040185.1">
    <property type="nucleotide sequence ID" value="NZ_CP033433.1"/>
</dbReference>
<evidence type="ECO:0000313" key="3">
    <source>
        <dbReference type="EMBL" id="AYQ72125.1"/>
    </source>
</evidence>